<accession>A0ABQ8BGT4</accession>
<sequence>TSLPSYCRNSKKLTILNYEPLLNQVKSKVNTWSESFSFAGRLLLVNTVIAGITNLQLTDEEDTYTVNGSNWNKYNTGSIYKELKNHAPLVQWYNTIWCEGGIPKHNFLACLRLPKPHKKTLPNRLEMRNIPTLDRMKLKAPQEMLQIAHLSTINSQPHFPK</sequence>
<gene>
    <name evidence="1" type="ORF">HID58_042963</name>
</gene>
<dbReference type="Proteomes" id="UP000824890">
    <property type="component" value="Unassembled WGS sequence"/>
</dbReference>
<proteinExistence type="predicted"/>
<comment type="caution">
    <text evidence="1">The sequence shown here is derived from an EMBL/GenBank/DDBJ whole genome shotgun (WGS) entry which is preliminary data.</text>
</comment>
<dbReference type="EMBL" id="JAGKQM010000011">
    <property type="protein sequence ID" value="KAH0903460.1"/>
    <property type="molecule type" value="Genomic_DNA"/>
</dbReference>
<name>A0ABQ8BGT4_BRANA</name>
<protein>
    <submittedName>
        <fullName evidence="1">Uncharacterized protein</fullName>
    </submittedName>
</protein>
<feature type="non-terminal residue" evidence="1">
    <location>
        <position position="1"/>
    </location>
</feature>
<organism evidence="1 2">
    <name type="scientific">Brassica napus</name>
    <name type="common">Rape</name>
    <dbReference type="NCBI Taxonomy" id="3708"/>
    <lineage>
        <taxon>Eukaryota</taxon>
        <taxon>Viridiplantae</taxon>
        <taxon>Streptophyta</taxon>
        <taxon>Embryophyta</taxon>
        <taxon>Tracheophyta</taxon>
        <taxon>Spermatophyta</taxon>
        <taxon>Magnoliopsida</taxon>
        <taxon>eudicotyledons</taxon>
        <taxon>Gunneridae</taxon>
        <taxon>Pentapetalae</taxon>
        <taxon>rosids</taxon>
        <taxon>malvids</taxon>
        <taxon>Brassicales</taxon>
        <taxon>Brassicaceae</taxon>
        <taxon>Brassiceae</taxon>
        <taxon>Brassica</taxon>
    </lineage>
</organism>
<evidence type="ECO:0000313" key="2">
    <source>
        <dbReference type="Proteomes" id="UP000824890"/>
    </source>
</evidence>
<reference evidence="1 2" key="1">
    <citation type="submission" date="2021-05" db="EMBL/GenBank/DDBJ databases">
        <title>Genome Assembly of Synthetic Allotetraploid Brassica napus Reveals Homoeologous Exchanges between Subgenomes.</title>
        <authorList>
            <person name="Davis J.T."/>
        </authorList>
    </citation>
    <scope>NUCLEOTIDE SEQUENCE [LARGE SCALE GENOMIC DNA]</scope>
    <source>
        <strain evidence="2">cv. Da-Ae</strain>
        <tissue evidence="1">Seedling</tissue>
    </source>
</reference>
<evidence type="ECO:0000313" key="1">
    <source>
        <dbReference type="EMBL" id="KAH0903460.1"/>
    </source>
</evidence>
<keyword evidence="2" id="KW-1185">Reference proteome</keyword>